<dbReference type="EMBL" id="CP016761">
    <property type="protein sequence ID" value="ANX12564.1"/>
    <property type="molecule type" value="Genomic_DNA"/>
</dbReference>
<evidence type="ECO:0000313" key="1">
    <source>
        <dbReference type="EMBL" id="ANX12564.1"/>
    </source>
</evidence>
<dbReference type="Proteomes" id="UP000077412">
    <property type="component" value="Chromosome"/>
</dbReference>
<gene>
    <name evidence="1" type="ORF">ABE41_011130</name>
</gene>
<dbReference type="AlphaFoldDB" id="A0A1B1Z588"/>
<dbReference type="KEGG" id="far:ABE41_011130"/>
<accession>A0A1B1Z588</accession>
<dbReference type="InterPro" id="IPR029058">
    <property type="entry name" value="AB_hydrolase_fold"/>
</dbReference>
<keyword evidence="2" id="KW-1185">Reference proteome</keyword>
<proteinExistence type="predicted"/>
<reference evidence="1 2" key="1">
    <citation type="submission" date="2016-08" db="EMBL/GenBank/DDBJ databases">
        <title>Complete genome sequence of Fictibacillus arsenicus G25-54, a strain with toxicity to nematodes and a potential arsenic-resistance activity.</title>
        <authorList>
            <person name="Zheng Z."/>
        </authorList>
    </citation>
    <scope>NUCLEOTIDE SEQUENCE [LARGE SCALE GENOMIC DNA]</scope>
    <source>
        <strain evidence="1 2">G25-54</strain>
    </source>
</reference>
<dbReference type="RefSeq" id="WP_066290125.1">
    <property type="nucleotide sequence ID" value="NZ_CP016761.1"/>
</dbReference>
<protein>
    <submittedName>
        <fullName evidence="1">Chemotaxis protein</fullName>
    </submittedName>
</protein>
<organism evidence="1 2">
    <name type="scientific">Fictibacillus arsenicus</name>
    <dbReference type="NCBI Taxonomy" id="255247"/>
    <lineage>
        <taxon>Bacteria</taxon>
        <taxon>Bacillati</taxon>
        <taxon>Bacillota</taxon>
        <taxon>Bacilli</taxon>
        <taxon>Bacillales</taxon>
        <taxon>Fictibacillaceae</taxon>
        <taxon>Fictibacillus</taxon>
    </lineage>
</organism>
<dbReference type="STRING" id="255247.ABE41_011130"/>
<dbReference type="SUPFAM" id="SSF53474">
    <property type="entry name" value="alpha/beta-Hydrolases"/>
    <property type="match status" value="1"/>
</dbReference>
<evidence type="ECO:0000313" key="2">
    <source>
        <dbReference type="Proteomes" id="UP000077412"/>
    </source>
</evidence>
<dbReference type="OrthoDB" id="70513at2"/>
<name>A0A1B1Z588_9BACL</name>
<sequence length="289" mass="32732">MTKKIAVAVLHGIGDQKEDFSDIFSEELTKRFSQNLKPYLPAPEAELVIQPVYWGSVFNGRENEMWEKLSKAAELDFAKLRHFVIHFFGDAIAYQPSANHNPNYIKVHEVYAKGLQKLSKKAGLDAPLFVIGHSLGTVITSNYFYDLQYIPDRVPEKVQENMGDTPLERGNTLTGFFSLGSPLALWSLRYADFDVPINVPSPNLKKYYPSLSGRWINMYDKDDVFGYPLKPLNDAYDKAVASDVEINSGNLISSWSPLSHMHYFTTNDLINQIGDDLANTWKQINLKSS</sequence>